<dbReference type="EMBL" id="JNUP01000066">
    <property type="protein sequence ID" value="KGE71403.1"/>
    <property type="molecule type" value="Genomic_DNA"/>
</dbReference>
<dbReference type="PANTHER" id="PTHR35561">
    <property type="entry name" value="RNA 2',3'-CYCLIC PHOSPHODIESTERASE"/>
    <property type="match status" value="1"/>
</dbReference>
<evidence type="ECO:0008006" key="4">
    <source>
        <dbReference type="Google" id="ProtNLM"/>
    </source>
</evidence>
<dbReference type="GO" id="GO:0008664">
    <property type="term" value="F:RNA 2',3'-cyclic 3'-phosphodiesterase activity"/>
    <property type="evidence" value="ECO:0007669"/>
    <property type="project" value="InterPro"/>
</dbReference>
<keyword evidence="3" id="KW-1185">Reference proteome</keyword>
<comment type="caution">
    <text evidence="2">The sequence shown here is derived from an EMBL/GenBank/DDBJ whole genome shotgun (WGS) entry which is preliminary data.</text>
</comment>
<sequence length="202" mass="23006">MKTSRLFFAWEIQMPPGRNIHLISSALSDLTEGQDPLFRPVMPRNYHVTAIFLGNQPDELIPYLSKCLMEFKPQYTEPLLVPVRGIGGMPSLQKPNSFHISLEDPGKRLESQKAALEHRLLTMKPDPALQWSPENRPFRPHLTLGYKRKHTDYAELAEVLTLFGVSWQALVPELRKGLSLAPVPRLFKSTLLPEGPRYQTLA</sequence>
<evidence type="ECO:0000256" key="1">
    <source>
        <dbReference type="ARBA" id="ARBA00022801"/>
    </source>
</evidence>
<dbReference type="SUPFAM" id="SSF55144">
    <property type="entry name" value="LigT-like"/>
    <property type="match status" value="1"/>
</dbReference>
<keyword evidence="1" id="KW-0378">Hydrolase</keyword>
<dbReference type="OrthoDB" id="9789350at2"/>
<dbReference type="Proteomes" id="UP000029692">
    <property type="component" value="Unassembled WGS sequence"/>
</dbReference>
<name>A0A098QVI7_9SPIO</name>
<reference evidence="2 3" key="1">
    <citation type="submission" date="2014-05" db="EMBL/GenBank/DDBJ databases">
        <title>De novo Genome Sequence of Spirocheata sp.</title>
        <authorList>
            <person name="Shivani Y."/>
            <person name="Subhash Y."/>
            <person name="Tushar L."/>
            <person name="Sasikala C."/>
            <person name="Ramana C.V."/>
        </authorList>
    </citation>
    <scope>NUCLEOTIDE SEQUENCE [LARGE SCALE GENOMIC DNA]</scope>
    <source>
        <strain evidence="2 3">JC230</strain>
    </source>
</reference>
<dbReference type="GO" id="GO:0004113">
    <property type="term" value="F:2',3'-cyclic-nucleotide 3'-phosphodiesterase activity"/>
    <property type="evidence" value="ECO:0007669"/>
    <property type="project" value="InterPro"/>
</dbReference>
<gene>
    <name evidence="2" type="ORF">DC28_11430</name>
</gene>
<proteinExistence type="predicted"/>
<dbReference type="PANTHER" id="PTHR35561:SF1">
    <property type="entry name" value="RNA 2',3'-CYCLIC PHOSPHODIESTERASE"/>
    <property type="match status" value="1"/>
</dbReference>
<dbReference type="STRING" id="1480694.DC28_11430"/>
<evidence type="ECO:0000313" key="3">
    <source>
        <dbReference type="Proteomes" id="UP000029692"/>
    </source>
</evidence>
<dbReference type="AlphaFoldDB" id="A0A098QVI7"/>
<organism evidence="2 3">
    <name type="scientific">Spirochaeta lutea</name>
    <dbReference type="NCBI Taxonomy" id="1480694"/>
    <lineage>
        <taxon>Bacteria</taxon>
        <taxon>Pseudomonadati</taxon>
        <taxon>Spirochaetota</taxon>
        <taxon>Spirochaetia</taxon>
        <taxon>Spirochaetales</taxon>
        <taxon>Spirochaetaceae</taxon>
        <taxon>Spirochaeta</taxon>
    </lineage>
</organism>
<accession>A0A098QVI7</accession>
<dbReference type="RefSeq" id="WP_037548610.1">
    <property type="nucleotide sequence ID" value="NZ_JNUP01000066.1"/>
</dbReference>
<dbReference type="eggNOG" id="COG1514">
    <property type="taxonomic scope" value="Bacteria"/>
</dbReference>
<protein>
    <recommendedName>
        <fullName evidence="4">RNA 2',3'-cyclic phosphodiesterase</fullName>
    </recommendedName>
</protein>
<evidence type="ECO:0000313" key="2">
    <source>
        <dbReference type="EMBL" id="KGE71403.1"/>
    </source>
</evidence>
<dbReference type="Gene3D" id="3.90.1140.10">
    <property type="entry name" value="Cyclic phosphodiesterase"/>
    <property type="match status" value="1"/>
</dbReference>
<dbReference type="InterPro" id="IPR004175">
    <property type="entry name" value="RNA_CPDase"/>
</dbReference>
<dbReference type="InterPro" id="IPR009097">
    <property type="entry name" value="Cyclic_Pdiesterase"/>
</dbReference>
<dbReference type="Pfam" id="PF13563">
    <property type="entry name" value="2_5_RNA_ligase2"/>
    <property type="match status" value="1"/>
</dbReference>